<dbReference type="Gene3D" id="3.30.70.1380">
    <property type="entry name" value="Transcriptional regulatory protein pf0864 domain like"/>
    <property type="match status" value="1"/>
</dbReference>
<keyword evidence="1 2" id="KW-0533">Nickel</keyword>
<organism evidence="3 4">
    <name type="scientific">Mitsuokella jalaludinii</name>
    <dbReference type="NCBI Taxonomy" id="187979"/>
    <lineage>
        <taxon>Bacteria</taxon>
        <taxon>Bacillati</taxon>
        <taxon>Bacillota</taxon>
        <taxon>Negativicutes</taxon>
        <taxon>Selenomonadales</taxon>
        <taxon>Selenomonadaceae</taxon>
        <taxon>Mitsuokella</taxon>
    </lineage>
</organism>
<comment type="catalytic activity">
    <reaction evidence="2">
        <text>Ni(II)-pyridinium-3,5-bisthiocarboxylate mononucleotide = pyridinium-3,5-bisthiocarboxylate mononucleotide + Ni(2+)</text>
        <dbReference type="Rhea" id="RHEA:54784"/>
        <dbReference type="ChEBI" id="CHEBI:49786"/>
        <dbReference type="ChEBI" id="CHEBI:137372"/>
        <dbReference type="ChEBI" id="CHEBI:137373"/>
        <dbReference type="EC" id="4.99.1.12"/>
    </reaction>
</comment>
<reference evidence="3 4" key="1">
    <citation type="submission" date="2015-09" db="EMBL/GenBank/DDBJ databases">
        <authorList>
            <consortium name="Pathogen Informatics"/>
        </authorList>
    </citation>
    <scope>NUCLEOTIDE SEQUENCE [LARGE SCALE GENOMIC DNA]</scope>
    <source>
        <strain evidence="3 4">2789STDY5608828</strain>
    </source>
</reference>
<dbReference type="PANTHER" id="PTHR36566:SF1">
    <property type="entry name" value="PYRIDINIUM-3,5-BISTHIOCARBOXYLIC ACID MONONUCLEOTIDE NICKEL INSERTION PROTEIN"/>
    <property type="match status" value="1"/>
</dbReference>
<comment type="similarity">
    <text evidence="2">Belongs to the LarC family.</text>
</comment>
<dbReference type="HAMAP" id="MF_01074">
    <property type="entry name" value="LarC"/>
    <property type="match status" value="1"/>
</dbReference>
<dbReference type="EC" id="4.99.1.12" evidence="2"/>
<dbReference type="GO" id="GO:0016151">
    <property type="term" value="F:nickel cation binding"/>
    <property type="evidence" value="ECO:0007669"/>
    <property type="project" value="UniProtKB-UniRule"/>
</dbReference>
<dbReference type="OrthoDB" id="9765625at2"/>
<dbReference type="PANTHER" id="PTHR36566">
    <property type="entry name" value="NICKEL INSERTION PROTEIN-RELATED"/>
    <property type="match status" value="1"/>
</dbReference>
<name>A0A173ZE53_9FIRM</name>
<dbReference type="GO" id="GO:0051604">
    <property type="term" value="P:protein maturation"/>
    <property type="evidence" value="ECO:0007669"/>
    <property type="project" value="UniProtKB-UniRule"/>
</dbReference>
<dbReference type="Pfam" id="PF01969">
    <property type="entry name" value="Ni_insertion"/>
    <property type="match status" value="1"/>
</dbReference>
<dbReference type="STRING" id="187979.ERS852385_01254"/>
<keyword evidence="2" id="KW-0456">Lyase</keyword>
<protein>
    <recommendedName>
        <fullName evidence="2">Pyridinium-3,5-bisthiocarboxylic acid mononucleotide nickel insertion protein</fullName>
        <shortName evidence="2">P2TMN nickel insertion protein</shortName>
        <ecNumber evidence="2">4.99.1.12</ecNumber>
    </recommendedName>
    <alternativeName>
        <fullName evidence="2">Nickel-pincer cofactor biosynthesis protein LarC</fullName>
    </alternativeName>
</protein>
<evidence type="ECO:0000256" key="1">
    <source>
        <dbReference type="ARBA" id="ARBA00022596"/>
    </source>
</evidence>
<dbReference type="NCBIfam" id="TIGR00299">
    <property type="entry name" value="nickel pincer cofactor biosynthesis protein LarC"/>
    <property type="match status" value="1"/>
</dbReference>
<dbReference type="AlphaFoldDB" id="A0A173ZE53"/>
<dbReference type="RefSeq" id="WP_055161509.1">
    <property type="nucleotide sequence ID" value="NZ_CABIWZ010000007.1"/>
</dbReference>
<evidence type="ECO:0000256" key="2">
    <source>
        <dbReference type="HAMAP-Rule" id="MF_01074"/>
    </source>
</evidence>
<accession>A0A173ZE53</accession>
<keyword evidence="4" id="KW-1185">Reference proteome</keyword>
<dbReference type="Proteomes" id="UP000095546">
    <property type="component" value="Unassembled WGS sequence"/>
</dbReference>
<dbReference type="Gene3D" id="3.10.20.300">
    <property type="entry name" value="mk0293 like domain"/>
    <property type="match status" value="1"/>
</dbReference>
<comment type="function">
    <text evidence="2">Involved in the biosynthesis of a nickel-pincer cofactor ((SCS)Ni(II) pincer complex). Binds Ni(2+), and functions in nickel delivery to pyridinium-3,5-bisthiocarboxylic acid mononucleotide (P2TMN), to form the mature cofactor. Is thus probably required for the activation of nickel-pincer cofactor-dependent enzymes.</text>
</comment>
<dbReference type="eggNOG" id="COG1641">
    <property type="taxonomic scope" value="Bacteria"/>
</dbReference>
<dbReference type="EMBL" id="CYYU01000007">
    <property type="protein sequence ID" value="CUN74511.1"/>
    <property type="molecule type" value="Genomic_DNA"/>
</dbReference>
<evidence type="ECO:0000313" key="4">
    <source>
        <dbReference type="Proteomes" id="UP000095546"/>
    </source>
</evidence>
<gene>
    <name evidence="2" type="primary">larC</name>
    <name evidence="3" type="ORF">ERS852385_01254</name>
</gene>
<evidence type="ECO:0000313" key="3">
    <source>
        <dbReference type="EMBL" id="CUN74511.1"/>
    </source>
</evidence>
<proteinExistence type="inferred from homology"/>
<sequence>MKAIYLDCFSGISGNMLLGAFLQAGVPEAYLRAELAKLPLEGSYVMKVEPVMKNGIAACYVDVRLPHHDDHHDGEHGHEHRTMADIRALIEASALSEAVKARSLAIFQTLAEAEGKVHARPADTVAFHEVGAVDSILDIVGAAICLDYLGIERVFASKVNTGSGFVHCAHGLMPVPAPAVAELLLDWPSYHAGAEKELTTPTGAAFLRSQAAFSESLPEGFRAAGAAYGAGTWDLAIPNVLRLYIGQLEEAAENGQGTDFLVLETNIDDMSPQVYGYLYERLFTVGALDVWTTPIVMKKTRPAAMLSVLCRTGSKDACASVILRETTSIGLRVRKVAQRIEAERETVHVATPYGEVACKRAFWHGALVNSKPEYEDCCLLARRAGVPLKQVEEAARLALAALACDGLRESKS</sequence>
<dbReference type="GO" id="GO:0016829">
    <property type="term" value="F:lyase activity"/>
    <property type="evidence" value="ECO:0007669"/>
    <property type="project" value="UniProtKB-UniRule"/>
</dbReference>
<dbReference type="InterPro" id="IPR002822">
    <property type="entry name" value="Ni_insertion"/>
</dbReference>